<dbReference type="Gene3D" id="6.10.340.10">
    <property type="match status" value="1"/>
</dbReference>
<dbReference type="Proteomes" id="UP000198606">
    <property type="component" value="Unassembled WGS sequence"/>
</dbReference>
<accession>A0A1G8EVC0</accession>
<keyword evidence="4 9" id="KW-1133">Transmembrane helix</keyword>
<dbReference type="SMART" id="SM00304">
    <property type="entry name" value="HAMP"/>
    <property type="match status" value="1"/>
</dbReference>
<dbReference type="PROSITE" id="PS50885">
    <property type="entry name" value="HAMP"/>
    <property type="match status" value="1"/>
</dbReference>
<name>A0A1G8EVC0_9GAMM</name>
<keyword evidence="6 8" id="KW-0807">Transducer</keyword>
<keyword evidence="5 9" id="KW-0472">Membrane</keyword>
<proteinExistence type="inferred from homology"/>
<feature type="domain" description="Methyl-accepting transducer" evidence="10">
    <location>
        <begin position="272"/>
        <end position="508"/>
    </location>
</feature>
<evidence type="ECO:0000256" key="9">
    <source>
        <dbReference type="SAM" id="Phobius"/>
    </source>
</evidence>
<dbReference type="PANTHER" id="PTHR32089:SF120">
    <property type="entry name" value="METHYL-ACCEPTING CHEMOTAXIS PROTEIN TLPQ"/>
    <property type="match status" value="1"/>
</dbReference>
<gene>
    <name evidence="12" type="ORF">SAMN05216588_10710</name>
</gene>
<dbReference type="SUPFAM" id="SSF58104">
    <property type="entry name" value="Methyl-accepting chemotaxis protein (MCP) signaling domain"/>
    <property type="match status" value="1"/>
</dbReference>
<evidence type="ECO:0000259" key="11">
    <source>
        <dbReference type="PROSITE" id="PS50885"/>
    </source>
</evidence>
<dbReference type="PROSITE" id="PS50111">
    <property type="entry name" value="CHEMOTAXIS_TRANSDUC_2"/>
    <property type="match status" value="1"/>
</dbReference>
<dbReference type="SMART" id="SM00283">
    <property type="entry name" value="MA"/>
    <property type="match status" value="1"/>
</dbReference>
<organism evidence="12 13">
    <name type="scientific">Phytopseudomonas flavescens</name>
    <dbReference type="NCBI Taxonomy" id="29435"/>
    <lineage>
        <taxon>Bacteria</taxon>
        <taxon>Pseudomonadati</taxon>
        <taxon>Pseudomonadota</taxon>
        <taxon>Gammaproteobacteria</taxon>
        <taxon>Pseudomonadales</taxon>
        <taxon>Pseudomonadaceae</taxon>
        <taxon>Phytopseudomonas</taxon>
    </lineage>
</organism>
<dbReference type="GO" id="GO:0007165">
    <property type="term" value="P:signal transduction"/>
    <property type="evidence" value="ECO:0007669"/>
    <property type="project" value="UniProtKB-KW"/>
</dbReference>
<dbReference type="GO" id="GO:0006935">
    <property type="term" value="P:chemotaxis"/>
    <property type="evidence" value="ECO:0007669"/>
    <property type="project" value="UniProtKB-KW"/>
</dbReference>
<dbReference type="Gene3D" id="1.10.287.950">
    <property type="entry name" value="Methyl-accepting chemotaxis protein"/>
    <property type="match status" value="1"/>
</dbReference>
<dbReference type="Pfam" id="PF00672">
    <property type="entry name" value="HAMP"/>
    <property type="match status" value="1"/>
</dbReference>
<evidence type="ECO:0000313" key="12">
    <source>
        <dbReference type="EMBL" id="SDH73795.1"/>
    </source>
</evidence>
<dbReference type="PANTHER" id="PTHR32089">
    <property type="entry name" value="METHYL-ACCEPTING CHEMOTAXIS PROTEIN MCPB"/>
    <property type="match status" value="1"/>
</dbReference>
<evidence type="ECO:0000256" key="8">
    <source>
        <dbReference type="PROSITE-ProRule" id="PRU00284"/>
    </source>
</evidence>
<dbReference type="STRING" id="29435.SAMN05216588_10710"/>
<dbReference type="Pfam" id="PF00015">
    <property type="entry name" value="MCPsignal"/>
    <property type="match status" value="1"/>
</dbReference>
<dbReference type="InterPro" id="IPR004090">
    <property type="entry name" value="Chemotax_Me-accpt_rcpt"/>
</dbReference>
<dbReference type="PRINTS" id="PR00260">
    <property type="entry name" value="CHEMTRNSDUCR"/>
</dbReference>
<evidence type="ECO:0000256" key="4">
    <source>
        <dbReference type="ARBA" id="ARBA00022989"/>
    </source>
</evidence>
<dbReference type="GO" id="GO:0016020">
    <property type="term" value="C:membrane"/>
    <property type="evidence" value="ECO:0007669"/>
    <property type="project" value="UniProtKB-SubCell"/>
</dbReference>
<evidence type="ECO:0000256" key="3">
    <source>
        <dbReference type="ARBA" id="ARBA00022692"/>
    </source>
</evidence>
<protein>
    <submittedName>
        <fullName evidence="12">Methyl-accepting chemotaxis protein WspA</fullName>
    </submittedName>
</protein>
<dbReference type="CDD" id="cd06225">
    <property type="entry name" value="HAMP"/>
    <property type="match status" value="1"/>
</dbReference>
<dbReference type="GO" id="GO:0004888">
    <property type="term" value="F:transmembrane signaling receptor activity"/>
    <property type="evidence" value="ECO:0007669"/>
    <property type="project" value="InterPro"/>
</dbReference>
<dbReference type="EMBL" id="FNDG01000007">
    <property type="protein sequence ID" value="SDH73795.1"/>
    <property type="molecule type" value="Genomic_DNA"/>
</dbReference>
<dbReference type="InterPro" id="IPR003660">
    <property type="entry name" value="HAMP_dom"/>
</dbReference>
<evidence type="ECO:0000256" key="2">
    <source>
        <dbReference type="ARBA" id="ARBA00022500"/>
    </source>
</evidence>
<evidence type="ECO:0000313" key="13">
    <source>
        <dbReference type="Proteomes" id="UP000198606"/>
    </source>
</evidence>
<evidence type="ECO:0000259" key="10">
    <source>
        <dbReference type="PROSITE" id="PS50111"/>
    </source>
</evidence>
<evidence type="ECO:0000256" key="1">
    <source>
        <dbReference type="ARBA" id="ARBA00004370"/>
    </source>
</evidence>
<comment type="subcellular location">
    <subcellularLocation>
        <location evidence="1">Membrane</location>
    </subcellularLocation>
</comment>
<keyword evidence="2" id="KW-0145">Chemotaxis</keyword>
<dbReference type="InterPro" id="IPR024478">
    <property type="entry name" value="HlyB_4HB_MCP"/>
</dbReference>
<dbReference type="InterPro" id="IPR004089">
    <property type="entry name" value="MCPsignal_dom"/>
</dbReference>
<feature type="transmembrane region" description="Helical" evidence="9">
    <location>
        <begin position="14"/>
        <end position="33"/>
    </location>
</feature>
<feature type="transmembrane region" description="Helical" evidence="9">
    <location>
        <begin position="193"/>
        <end position="214"/>
    </location>
</feature>
<comment type="similarity">
    <text evidence="7">Belongs to the methyl-accepting chemotaxis (MCP) protein family.</text>
</comment>
<reference evidence="12 13" key="1">
    <citation type="submission" date="2016-10" db="EMBL/GenBank/DDBJ databases">
        <authorList>
            <person name="de Groot N.N."/>
        </authorList>
    </citation>
    <scope>NUCLEOTIDE SEQUENCE [LARGE SCALE GENOMIC DNA]</scope>
    <source>
        <strain evidence="12 13">LMG 18387</strain>
    </source>
</reference>
<feature type="domain" description="HAMP" evidence="11">
    <location>
        <begin position="215"/>
        <end position="267"/>
    </location>
</feature>
<dbReference type="AlphaFoldDB" id="A0A1G8EVC0"/>
<evidence type="ECO:0000256" key="6">
    <source>
        <dbReference type="ARBA" id="ARBA00023224"/>
    </source>
</evidence>
<sequence length="544" mass="58520">MGLNVKNWTVRQRIQASFAIIIAIMLLMAAASFERLLKVDGGATRLLDDAMPGMFHITQVRSAWTDLFHQTIVQVSMKEQHVLSDADRQLIKGAGDKLLASLVDYRTTIRDDADRSALAAFDQTRERFAQQQANVLSVYDQGRTAEARAQLAGELTDTWNLGRTQLTSMIELNRDVAYSSARDIVSAVSRAELSMAISVLLAIVAAFVCGYFLMKAITRPVQQVVQTLQALASGDLTVRMDLGRRDEFGAIETGFNGMAEEIKVLVAQAQRSAVQVTTSVTEIAATSRQQQATATGTAATTTQIGATSREIAATSRDLVRTMTEVSGAAEQTSTLAGAGQLGLGRMEDTMHQVMSAAELVNAKLAILNEKAGNINHVVTTIVKVADQTNLLSLNAAIEAEKAGEYGRGFAVVATEVRRLADQTAVATYDIEQMVREIQSAVSAGVMGMDKFSEEVRRGIGEVGQVGEQLAQIIHQVQALAPRVLMVNEGMQAQSTGAEQINQALVQLSEASSQTVESLRQASASIDDLNLVANGLRSGVSRFKV</sequence>
<evidence type="ECO:0000256" key="5">
    <source>
        <dbReference type="ARBA" id="ARBA00023136"/>
    </source>
</evidence>
<evidence type="ECO:0000256" key="7">
    <source>
        <dbReference type="ARBA" id="ARBA00029447"/>
    </source>
</evidence>
<keyword evidence="3 9" id="KW-0812">Transmembrane</keyword>
<dbReference type="Pfam" id="PF12729">
    <property type="entry name" value="4HB_MCP_1"/>
    <property type="match status" value="1"/>
</dbReference>